<keyword evidence="3" id="KW-0808">Transferase</keyword>
<comment type="caution">
    <text evidence="3">The sequence shown here is derived from an EMBL/GenBank/DDBJ whole genome shotgun (WGS) entry which is preliminary data.</text>
</comment>
<gene>
    <name evidence="3" type="ORF">FC695_44680</name>
</gene>
<dbReference type="InterPro" id="IPR022488">
    <property type="entry name" value="PPK2-related"/>
</dbReference>
<reference evidence="3 4" key="1">
    <citation type="journal article" date="2019" name="Environ. Microbiol.">
        <title>An active ?-lactamase is a part of an orchestrated cell wall stress resistance network of Bacillus subtilis and related rhizosphere species.</title>
        <authorList>
            <person name="Bucher T."/>
            <person name="Keren-Paz A."/>
            <person name="Hausser J."/>
            <person name="Olender T."/>
            <person name="Cytryn E."/>
            <person name="Kolodkin-Gal I."/>
        </authorList>
    </citation>
    <scope>NUCLEOTIDE SEQUENCE [LARGE SCALE GENOMIC DNA]</scope>
    <source>
        <strain evidence="3 4">I32</strain>
    </source>
</reference>
<protein>
    <submittedName>
        <fullName evidence="3">UDP-galactose-lipid carrier transferase</fullName>
    </submittedName>
</protein>
<dbReference type="Proteomes" id="UP000308444">
    <property type="component" value="Unassembled WGS sequence"/>
</dbReference>
<proteinExistence type="predicted"/>
<dbReference type="InterPro" id="IPR027417">
    <property type="entry name" value="P-loop_NTPase"/>
</dbReference>
<keyword evidence="1" id="KW-0175">Coiled coil</keyword>
<dbReference type="Gene3D" id="3.40.50.300">
    <property type="entry name" value="P-loop containing nucleotide triphosphate hydrolases"/>
    <property type="match status" value="1"/>
</dbReference>
<name>A0A9X9F102_BACCE</name>
<evidence type="ECO:0000313" key="4">
    <source>
        <dbReference type="Proteomes" id="UP000308444"/>
    </source>
</evidence>
<dbReference type="PANTHER" id="PTHR34383:SF3">
    <property type="entry name" value="POLYPHOSPHATE:AMP PHOSPHOTRANSFERASE"/>
    <property type="match status" value="1"/>
</dbReference>
<sequence>MENGHLAKVDLTKKIESKSKYNKKLEKYQRRLLALQQILKEEKIAVMLVMEGWDAAGKGGAI</sequence>
<dbReference type="PANTHER" id="PTHR34383">
    <property type="entry name" value="POLYPHOSPHATE:AMP PHOSPHOTRANSFERASE-RELATED"/>
    <property type="match status" value="1"/>
</dbReference>
<evidence type="ECO:0000256" key="1">
    <source>
        <dbReference type="SAM" id="Coils"/>
    </source>
</evidence>
<dbReference type="EMBL" id="SZOH01005437">
    <property type="protein sequence ID" value="TKI79441.1"/>
    <property type="molecule type" value="Genomic_DNA"/>
</dbReference>
<evidence type="ECO:0000313" key="3">
    <source>
        <dbReference type="EMBL" id="TKI79441.1"/>
    </source>
</evidence>
<dbReference type="GO" id="GO:0016740">
    <property type="term" value="F:transferase activity"/>
    <property type="evidence" value="ECO:0007669"/>
    <property type="project" value="UniProtKB-KW"/>
</dbReference>
<feature type="coiled-coil region" evidence="1">
    <location>
        <begin position="11"/>
        <end position="45"/>
    </location>
</feature>
<feature type="non-terminal residue" evidence="3">
    <location>
        <position position="62"/>
    </location>
</feature>
<dbReference type="AlphaFoldDB" id="A0A9X9F102"/>
<dbReference type="Pfam" id="PF03976">
    <property type="entry name" value="PPK2"/>
    <property type="match status" value="1"/>
</dbReference>
<accession>A0A9X9F102</accession>
<organism evidence="3 4">
    <name type="scientific">Bacillus cereus</name>
    <dbReference type="NCBI Taxonomy" id="1396"/>
    <lineage>
        <taxon>Bacteria</taxon>
        <taxon>Bacillati</taxon>
        <taxon>Bacillota</taxon>
        <taxon>Bacilli</taxon>
        <taxon>Bacillales</taxon>
        <taxon>Bacillaceae</taxon>
        <taxon>Bacillus</taxon>
        <taxon>Bacillus cereus group</taxon>
    </lineage>
</organism>
<evidence type="ECO:0000259" key="2">
    <source>
        <dbReference type="Pfam" id="PF03976"/>
    </source>
</evidence>
<feature type="domain" description="Polyphosphate kinase-2-related" evidence="2">
    <location>
        <begin position="17"/>
        <end position="62"/>
    </location>
</feature>